<dbReference type="InterPro" id="IPR052680">
    <property type="entry name" value="Glyco_Hormone_Alpha"/>
</dbReference>
<keyword evidence="2" id="KW-0964">Secreted</keyword>
<reference evidence="7" key="1">
    <citation type="submission" date="2021-06" db="EMBL/GenBank/DDBJ databases">
        <authorList>
            <person name="Hodson N. C."/>
            <person name="Mongue J. A."/>
            <person name="Jaron S. K."/>
        </authorList>
    </citation>
    <scope>NUCLEOTIDE SEQUENCE</scope>
</reference>
<dbReference type="OrthoDB" id="6421717at2759"/>
<dbReference type="AlphaFoldDB" id="A0A8J2PV12"/>
<dbReference type="GO" id="GO:0005615">
    <property type="term" value="C:extracellular space"/>
    <property type="evidence" value="ECO:0007669"/>
    <property type="project" value="TreeGrafter"/>
</dbReference>
<dbReference type="PANTHER" id="PTHR31129">
    <property type="entry name" value="GLYCOPROTEIN HORMONE ALPHA-2"/>
    <property type="match status" value="1"/>
</dbReference>
<dbReference type="EMBL" id="CAJVCH010571765">
    <property type="protein sequence ID" value="CAG7838470.1"/>
    <property type="molecule type" value="Genomic_DNA"/>
</dbReference>
<dbReference type="FunFam" id="2.10.90.10:FF:000049">
    <property type="entry name" value="Glycoprotein hormone alpha 2"/>
    <property type="match status" value="1"/>
</dbReference>
<dbReference type="InterPro" id="IPR004133">
    <property type="entry name" value="DAN_dom"/>
</dbReference>
<accession>A0A8J2PV12</accession>
<organism evidence="7 8">
    <name type="scientific">Allacma fusca</name>
    <dbReference type="NCBI Taxonomy" id="39272"/>
    <lineage>
        <taxon>Eukaryota</taxon>
        <taxon>Metazoa</taxon>
        <taxon>Ecdysozoa</taxon>
        <taxon>Arthropoda</taxon>
        <taxon>Hexapoda</taxon>
        <taxon>Collembola</taxon>
        <taxon>Symphypleona</taxon>
        <taxon>Sminthuridae</taxon>
        <taxon>Allacma</taxon>
    </lineage>
</organism>
<proteinExistence type="predicted"/>
<evidence type="ECO:0000256" key="2">
    <source>
        <dbReference type="ARBA" id="ARBA00022525"/>
    </source>
</evidence>
<name>A0A8J2PV12_9HEXA</name>
<comment type="subcellular location">
    <subcellularLocation>
        <location evidence="1">Secreted</location>
    </subcellularLocation>
</comment>
<keyword evidence="8" id="KW-1185">Reference proteome</keyword>
<comment type="caution">
    <text evidence="7">The sequence shown here is derived from an EMBL/GenBank/DDBJ whole genome shotgun (WGS) entry which is preliminary data.</text>
</comment>
<keyword evidence="3 5" id="KW-0732">Signal</keyword>
<sequence length="127" mass="14307">MEKGQCILSCLTLFILVILTQQIVEGKHAWERPGCHRVGNTRKVEIPECISFSITTNACRGYCESFAVPSAWHRIQNNPSQTITSVGQCCNIMETEDVTVRVMCVEGERELTFKSAKTCSCYHCKKD</sequence>
<protein>
    <recommendedName>
        <fullName evidence="6">DAN domain-containing protein</fullName>
    </recommendedName>
</protein>
<feature type="domain" description="DAN" evidence="6">
    <location>
        <begin position="24"/>
        <end position="122"/>
    </location>
</feature>
<evidence type="ECO:0000256" key="3">
    <source>
        <dbReference type="ARBA" id="ARBA00022729"/>
    </source>
</evidence>
<feature type="chain" id="PRO_5035294225" description="DAN domain-containing protein" evidence="5">
    <location>
        <begin position="27"/>
        <end position="127"/>
    </location>
</feature>
<evidence type="ECO:0000256" key="4">
    <source>
        <dbReference type="ARBA" id="ARBA00023157"/>
    </source>
</evidence>
<feature type="signal peptide" evidence="5">
    <location>
        <begin position="1"/>
        <end position="26"/>
    </location>
</feature>
<gene>
    <name evidence="7" type="ORF">AFUS01_LOCUS47439</name>
</gene>
<dbReference type="GO" id="GO:0007166">
    <property type="term" value="P:cell surface receptor signaling pathway"/>
    <property type="evidence" value="ECO:0007669"/>
    <property type="project" value="TreeGrafter"/>
</dbReference>
<evidence type="ECO:0000256" key="5">
    <source>
        <dbReference type="SAM" id="SignalP"/>
    </source>
</evidence>
<dbReference type="Pfam" id="PF03045">
    <property type="entry name" value="DAN"/>
    <property type="match status" value="1"/>
</dbReference>
<evidence type="ECO:0000256" key="1">
    <source>
        <dbReference type="ARBA" id="ARBA00004613"/>
    </source>
</evidence>
<dbReference type="GO" id="GO:0051427">
    <property type="term" value="F:hormone receptor binding"/>
    <property type="evidence" value="ECO:0007669"/>
    <property type="project" value="TreeGrafter"/>
</dbReference>
<dbReference type="PANTHER" id="PTHR31129:SF2">
    <property type="entry name" value="GLYCOPROTEIN HORMONE ALPHA-2"/>
    <property type="match status" value="1"/>
</dbReference>
<evidence type="ECO:0000259" key="6">
    <source>
        <dbReference type="Pfam" id="PF03045"/>
    </source>
</evidence>
<evidence type="ECO:0000313" key="8">
    <source>
        <dbReference type="Proteomes" id="UP000708208"/>
    </source>
</evidence>
<evidence type="ECO:0000313" key="7">
    <source>
        <dbReference type="EMBL" id="CAG7838470.1"/>
    </source>
</evidence>
<dbReference type="Proteomes" id="UP000708208">
    <property type="component" value="Unassembled WGS sequence"/>
</dbReference>
<keyword evidence="4" id="KW-1015">Disulfide bond</keyword>